<evidence type="ECO:0000313" key="1">
    <source>
        <dbReference type="EMBL" id="OJH50292.1"/>
    </source>
</evidence>
<accession>A0A1L9C6Z5</accession>
<comment type="caution">
    <text evidence="1">The sequence shown here is derived from an EMBL/GenBank/DDBJ whole genome shotgun (WGS) entry which is preliminary data.</text>
</comment>
<sequence>MCQIEKFGYSQENKEIFCSDCIIWNTIGKCTFLQECESK</sequence>
<evidence type="ECO:0000313" key="2">
    <source>
        <dbReference type="Proteomes" id="UP000185713"/>
    </source>
</evidence>
<proteinExistence type="predicted"/>
<name>A0A1L9C6Z5_9EURY</name>
<gene>
    <name evidence="1" type="ORF">MPF_0080</name>
</gene>
<protein>
    <submittedName>
        <fullName evidence="1">Uncharacterized protein</fullName>
    </submittedName>
</protein>
<reference evidence="1 2" key="1">
    <citation type="submission" date="2014-12" db="EMBL/GenBank/DDBJ databases">
        <title>The genome sequence of Methanohalophilus portucalensis strain FDF1.</title>
        <authorList>
            <person name="Lai M.-C."/>
            <person name="Lai S.-J."/>
        </authorList>
    </citation>
    <scope>NUCLEOTIDE SEQUENCE [LARGE SCALE GENOMIC DNA]</scope>
    <source>
        <strain evidence="1 2">FDF-1</strain>
    </source>
</reference>
<dbReference type="AlphaFoldDB" id="A0A1L9C6Z5"/>
<organism evidence="1 2">
    <name type="scientific">Methanohalophilus portucalensis FDF-1</name>
    <dbReference type="NCBI Taxonomy" id="523843"/>
    <lineage>
        <taxon>Archaea</taxon>
        <taxon>Methanobacteriati</taxon>
        <taxon>Methanobacteriota</taxon>
        <taxon>Stenosarchaea group</taxon>
        <taxon>Methanomicrobia</taxon>
        <taxon>Methanosarcinales</taxon>
        <taxon>Methanosarcinaceae</taxon>
        <taxon>Methanohalophilus</taxon>
    </lineage>
</organism>
<dbReference type="Proteomes" id="UP000185713">
    <property type="component" value="Unassembled WGS sequence"/>
</dbReference>
<dbReference type="EMBL" id="JWTK01000001">
    <property type="protein sequence ID" value="OJH50292.1"/>
    <property type="molecule type" value="Genomic_DNA"/>
</dbReference>